<evidence type="ECO:0000313" key="1">
    <source>
        <dbReference type="EMBL" id="KAI3809514.1"/>
    </source>
</evidence>
<dbReference type="Proteomes" id="UP001056120">
    <property type="component" value="Linkage Group LG08"/>
</dbReference>
<evidence type="ECO:0000313" key="2">
    <source>
        <dbReference type="Proteomes" id="UP001056120"/>
    </source>
</evidence>
<name>A0ACB9IMM2_9ASTR</name>
<gene>
    <name evidence="1" type="ORF">L1987_25491</name>
</gene>
<dbReference type="EMBL" id="CM042025">
    <property type="protein sequence ID" value="KAI3809514.1"/>
    <property type="molecule type" value="Genomic_DNA"/>
</dbReference>
<keyword evidence="2" id="KW-1185">Reference proteome</keyword>
<comment type="caution">
    <text evidence="1">The sequence shown here is derived from an EMBL/GenBank/DDBJ whole genome shotgun (WGS) entry which is preliminary data.</text>
</comment>
<reference evidence="2" key="1">
    <citation type="journal article" date="2022" name="Mol. Ecol. Resour.">
        <title>The genomes of chicory, endive, great burdock and yacon provide insights into Asteraceae palaeo-polyploidization history and plant inulin production.</title>
        <authorList>
            <person name="Fan W."/>
            <person name="Wang S."/>
            <person name="Wang H."/>
            <person name="Wang A."/>
            <person name="Jiang F."/>
            <person name="Liu H."/>
            <person name="Zhao H."/>
            <person name="Xu D."/>
            <person name="Zhang Y."/>
        </authorList>
    </citation>
    <scope>NUCLEOTIDE SEQUENCE [LARGE SCALE GENOMIC DNA]</scope>
    <source>
        <strain evidence="2">cv. Yunnan</strain>
    </source>
</reference>
<accession>A0ACB9IMM2</accession>
<proteinExistence type="predicted"/>
<organism evidence="1 2">
    <name type="scientific">Smallanthus sonchifolius</name>
    <dbReference type="NCBI Taxonomy" id="185202"/>
    <lineage>
        <taxon>Eukaryota</taxon>
        <taxon>Viridiplantae</taxon>
        <taxon>Streptophyta</taxon>
        <taxon>Embryophyta</taxon>
        <taxon>Tracheophyta</taxon>
        <taxon>Spermatophyta</taxon>
        <taxon>Magnoliopsida</taxon>
        <taxon>eudicotyledons</taxon>
        <taxon>Gunneridae</taxon>
        <taxon>Pentapetalae</taxon>
        <taxon>asterids</taxon>
        <taxon>campanulids</taxon>
        <taxon>Asterales</taxon>
        <taxon>Asteraceae</taxon>
        <taxon>Asteroideae</taxon>
        <taxon>Heliantheae alliance</taxon>
        <taxon>Millerieae</taxon>
        <taxon>Smallanthus</taxon>
    </lineage>
</organism>
<protein>
    <submittedName>
        <fullName evidence="1">Uncharacterized protein</fullName>
    </submittedName>
</protein>
<sequence>MMLFLFASTPKLLTSSPKLRFFSCKPLSPSSSPNQDFQMIVGHNLENKIISLQSLCVYLLRFQNCVELCRKIGSVWTHQSTFHHLSRSFTIRQCEASSKAYRSQQQKLALGTKKRALLCRKPWNGHQRGV</sequence>
<reference evidence="1 2" key="2">
    <citation type="journal article" date="2022" name="Mol. Ecol. Resour.">
        <title>The genomes of chicory, endive, great burdock and yacon provide insights into Asteraceae paleo-polyploidization history and plant inulin production.</title>
        <authorList>
            <person name="Fan W."/>
            <person name="Wang S."/>
            <person name="Wang H."/>
            <person name="Wang A."/>
            <person name="Jiang F."/>
            <person name="Liu H."/>
            <person name="Zhao H."/>
            <person name="Xu D."/>
            <person name="Zhang Y."/>
        </authorList>
    </citation>
    <scope>NUCLEOTIDE SEQUENCE [LARGE SCALE GENOMIC DNA]</scope>
    <source>
        <strain evidence="2">cv. Yunnan</strain>
        <tissue evidence="1">Leaves</tissue>
    </source>
</reference>